<dbReference type="GO" id="GO:0000062">
    <property type="term" value="F:fatty-acyl-CoA binding"/>
    <property type="evidence" value="ECO:0007669"/>
    <property type="project" value="InterPro"/>
</dbReference>
<dbReference type="InterPro" id="IPR011993">
    <property type="entry name" value="PH-like_dom_sf"/>
</dbReference>
<keyword evidence="8 12" id="KW-1133">Transmembrane helix</keyword>
<evidence type="ECO:0000256" key="2">
    <source>
        <dbReference type="ARBA" id="ARBA00005189"/>
    </source>
</evidence>
<evidence type="ECO:0000256" key="6">
    <source>
        <dbReference type="ARBA" id="ARBA00022692"/>
    </source>
</evidence>
<keyword evidence="6 12" id="KW-0812">Transmembrane</keyword>
<dbReference type="SUPFAM" id="SSF50729">
    <property type="entry name" value="PH domain-like"/>
    <property type="match status" value="1"/>
</dbReference>
<dbReference type="CDD" id="cd00821">
    <property type="entry name" value="PH"/>
    <property type="match status" value="1"/>
</dbReference>
<comment type="caution">
    <text evidence="14">The sequence shown here is derived from an EMBL/GenBank/DDBJ whole genome shotgun (WGS) entry which is preliminary data.</text>
</comment>
<reference evidence="14" key="1">
    <citation type="submission" date="2022-07" db="EMBL/GenBank/DDBJ databases">
        <title>Genome analysis of Parmales, a sister group of diatoms, reveals the evolutionary specialization of diatoms from phago-mixotrophs to photoautotrophs.</title>
        <authorList>
            <person name="Ban H."/>
            <person name="Sato S."/>
            <person name="Yoshikawa S."/>
            <person name="Kazumasa Y."/>
            <person name="Nakamura Y."/>
            <person name="Ichinomiya M."/>
            <person name="Saitoh K."/>
            <person name="Sato N."/>
            <person name="Blanc-Mathieu R."/>
            <person name="Endo H."/>
            <person name="Kuwata A."/>
            <person name="Ogata H."/>
        </authorList>
    </citation>
    <scope>NUCLEOTIDE SEQUENCE</scope>
</reference>
<keyword evidence="15" id="KW-1185">Reference proteome</keyword>
<keyword evidence="5" id="KW-0808">Transferase</keyword>
<accession>A0A9W7DXB5</accession>
<dbReference type="InterPro" id="IPR001849">
    <property type="entry name" value="PH_domain"/>
</dbReference>
<dbReference type="Pfam" id="PF00887">
    <property type="entry name" value="ACBP"/>
    <property type="match status" value="1"/>
</dbReference>
<dbReference type="Gene3D" id="1.20.80.10">
    <property type="match status" value="1"/>
</dbReference>
<feature type="domain" description="ACB" evidence="13">
    <location>
        <begin position="4"/>
        <end position="93"/>
    </location>
</feature>
<dbReference type="GO" id="GO:0019432">
    <property type="term" value="P:triglyceride biosynthetic process"/>
    <property type="evidence" value="ECO:0007669"/>
    <property type="project" value="TreeGrafter"/>
</dbReference>
<gene>
    <name evidence="14" type="ORF">TrRE_jg2229</name>
</gene>
<evidence type="ECO:0000256" key="4">
    <source>
        <dbReference type="ARBA" id="ARBA00013244"/>
    </source>
</evidence>
<evidence type="ECO:0000259" key="13">
    <source>
        <dbReference type="PROSITE" id="PS51228"/>
    </source>
</evidence>
<dbReference type="GO" id="GO:0004144">
    <property type="term" value="F:diacylglycerol O-acyltransferase activity"/>
    <property type="evidence" value="ECO:0007669"/>
    <property type="project" value="UniProtKB-EC"/>
</dbReference>
<evidence type="ECO:0000256" key="3">
    <source>
        <dbReference type="ARBA" id="ARBA00009010"/>
    </source>
</evidence>
<feature type="transmembrane region" description="Helical" evidence="12">
    <location>
        <begin position="359"/>
        <end position="378"/>
    </location>
</feature>
<keyword evidence="7" id="KW-0256">Endoplasmic reticulum</keyword>
<evidence type="ECO:0000313" key="14">
    <source>
        <dbReference type="EMBL" id="GMH58502.1"/>
    </source>
</evidence>
<dbReference type="EC" id="2.3.1.20" evidence="4"/>
<dbReference type="PANTHER" id="PTHR10408:SF7">
    <property type="entry name" value="DIACYLGLYCEROL O-ACYLTRANSFERASE 1"/>
    <property type="match status" value="1"/>
</dbReference>
<dbReference type="Proteomes" id="UP001165082">
    <property type="component" value="Unassembled WGS sequence"/>
</dbReference>
<dbReference type="Pfam" id="PF03062">
    <property type="entry name" value="MBOAT"/>
    <property type="match status" value="1"/>
</dbReference>
<dbReference type="InterPro" id="IPR014371">
    <property type="entry name" value="Oat_ACAT_DAG_ARE"/>
</dbReference>
<dbReference type="PROSITE" id="PS51228">
    <property type="entry name" value="ACB_2"/>
    <property type="match status" value="1"/>
</dbReference>
<keyword evidence="9 12" id="KW-0472">Membrane</keyword>
<dbReference type="PANTHER" id="PTHR10408">
    <property type="entry name" value="STEROL O-ACYLTRANSFERASE"/>
    <property type="match status" value="1"/>
</dbReference>
<dbReference type="InterPro" id="IPR035984">
    <property type="entry name" value="Acyl-CoA-binding_sf"/>
</dbReference>
<dbReference type="InterPro" id="IPR000582">
    <property type="entry name" value="Acyl-CoA-binding_protein"/>
</dbReference>
<comment type="subcellular location">
    <subcellularLocation>
        <location evidence="1">Endoplasmic reticulum membrane</location>
        <topology evidence="1">Multi-pass membrane protein</topology>
    </subcellularLocation>
</comment>
<evidence type="ECO:0000256" key="12">
    <source>
        <dbReference type="SAM" id="Phobius"/>
    </source>
</evidence>
<sequence length="705" mass="79596">MSTIESDFKRAVEFVNERAGSDLKISDDAKMEIYALYKQATVGDATAATRPSRFNLLKRAMWDAWSTHKGTPKEGAMEEYIILVAHFDAGFEATATSSHVSSAPKRRPSMVSMPPIKSSGSISSMAEEKKEEEYDTFSKQALITEVEKLQAEVTKLKIFREYKTGLLSRCRGTMTGEEWLVRYYVVKPGFLRCYKSYEERILRLEVSLFHGTSCRVESASTASGAGKYGHIVVIDLPQSGSKRSDLSCLRLGAESIEEANEWCEAILAASEDGGPPPKVEKEKPKRKFDPSLRDFHKKHQASFLSSDQTDRQSYRGAANLIIIVLLVKNLQTIITNLSTHGNLLAKLLEINASLEEEDYTIIACGGLLPVFILLAWAIEKSSTLPAIPSAITRLLHFLNCSASLFVPGYACHYFQANPAICGPLVFGSTVLFLKLVSYAHTNTVLRERWLSMPPRDAPASKNPTSYPNNVTIFDIVRFVAFPTLCYQTSYPRTDRIRPKWLFKRSIELLLTVIVQIILFSQFMLPVLEEVGASADPITISKWVLDLSVPSLGCWLLMFYGLFHLWLNILAELTYFGDRQFYRAWWNATRLDEYWRNWNMPVHAWLVRHCFMPCMNAGISKGVAMFIVFFISAVFHEWLVSVPCHTTKVWAFLGMLGQVPLIALTNFLHRMNRGSQVGNFIFWLTFCIVGQPLCILLYSMELSGSK</sequence>
<feature type="region of interest" description="Disordered" evidence="11">
    <location>
        <begin position="98"/>
        <end position="122"/>
    </location>
</feature>
<feature type="transmembrane region" description="Helical" evidence="12">
    <location>
        <begin position="679"/>
        <end position="699"/>
    </location>
</feature>
<feature type="transmembrane region" description="Helical" evidence="12">
    <location>
        <begin position="621"/>
        <end position="642"/>
    </location>
</feature>
<feature type="transmembrane region" description="Helical" evidence="12">
    <location>
        <begin position="506"/>
        <end position="527"/>
    </location>
</feature>
<feature type="transmembrane region" description="Helical" evidence="12">
    <location>
        <begin position="547"/>
        <end position="570"/>
    </location>
</feature>
<keyword evidence="10" id="KW-0012">Acyltransferase</keyword>
<evidence type="ECO:0000256" key="5">
    <source>
        <dbReference type="ARBA" id="ARBA00022679"/>
    </source>
</evidence>
<dbReference type="SUPFAM" id="SSF47027">
    <property type="entry name" value="Acyl-CoA binding protein"/>
    <property type="match status" value="1"/>
</dbReference>
<organism evidence="14 15">
    <name type="scientific">Triparma retinervis</name>
    <dbReference type="NCBI Taxonomy" id="2557542"/>
    <lineage>
        <taxon>Eukaryota</taxon>
        <taxon>Sar</taxon>
        <taxon>Stramenopiles</taxon>
        <taxon>Ochrophyta</taxon>
        <taxon>Bolidophyceae</taxon>
        <taxon>Parmales</taxon>
        <taxon>Triparmaceae</taxon>
        <taxon>Triparma</taxon>
    </lineage>
</organism>
<dbReference type="OrthoDB" id="10039049at2759"/>
<dbReference type="InterPro" id="IPR004299">
    <property type="entry name" value="MBOAT_fam"/>
</dbReference>
<dbReference type="PRINTS" id="PR00689">
    <property type="entry name" value="ACOABINDINGP"/>
</dbReference>
<feature type="transmembrane region" description="Helical" evidence="12">
    <location>
        <begin position="317"/>
        <end position="339"/>
    </location>
</feature>
<evidence type="ECO:0000256" key="1">
    <source>
        <dbReference type="ARBA" id="ARBA00004477"/>
    </source>
</evidence>
<evidence type="ECO:0000256" key="11">
    <source>
        <dbReference type="SAM" id="MobiDB-lite"/>
    </source>
</evidence>
<protein>
    <recommendedName>
        <fullName evidence="4">diacylglycerol O-acyltransferase</fullName>
        <ecNumber evidence="4">2.3.1.20</ecNumber>
    </recommendedName>
</protein>
<evidence type="ECO:0000256" key="7">
    <source>
        <dbReference type="ARBA" id="ARBA00022824"/>
    </source>
</evidence>
<dbReference type="Gene3D" id="2.30.29.30">
    <property type="entry name" value="Pleckstrin-homology domain (PH domain)/Phosphotyrosine-binding domain (PTB)"/>
    <property type="match status" value="1"/>
</dbReference>
<evidence type="ECO:0000256" key="9">
    <source>
        <dbReference type="ARBA" id="ARBA00023136"/>
    </source>
</evidence>
<dbReference type="InterPro" id="IPR014352">
    <property type="entry name" value="FERM/acyl-CoA-bd_prot_sf"/>
</dbReference>
<proteinExistence type="inferred from homology"/>
<dbReference type="GO" id="GO:0005789">
    <property type="term" value="C:endoplasmic reticulum membrane"/>
    <property type="evidence" value="ECO:0007669"/>
    <property type="project" value="UniProtKB-SubCell"/>
</dbReference>
<dbReference type="SMART" id="SM00233">
    <property type="entry name" value="PH"/>
    <property type="match status" value="1"/>
</dbReference>
<name>A0A9W7DXB5_9STRA</name>
<dbReference type="EMBL" id="BRXZ01003616">
    <property type="protein sequence ID" value="GMH58502.1"/>
    <property type="molecule type" value="Genomic_DNA"/>
</dbReference>
<comment type="similarity">
    <text evidence="3">Belongs to the membrane-bound acyltransferase family. Sterol o-acyltransferase subfamily.</text>
</comment>
<evidence type="ECO:0000256" key="10">
    <source>
        <dbReference type="ARBA" id="ARBA00023315"/>
    </source>
</evidence>
<evidence type="ECO:0000313" key="15">
    <source>
        <dbReference type="Proteomes" id="UP001165082"/>
    </source>
</evidence>
<evidence type="ECO:0000256" key="8">
    <source>
        <dbReference type="ARBA" id="ARBA00022989"/>
    </source>
</evidence>
<feature type="transmembrane region" description="Helical" evidence="12">
    <location>
        <begin position="648"/>
        <end position="667"/>
    </location>
</feature>
<comment type="pathway">
    <text evidence="2">Lipid metabolism.</text>
</comment>
<dbReference type="AlphaFoldDB" id="A0A9W7DXB5"/>